<keyword evidence="3" id="KW-1185">Reference proteome</keyword>
<proteinExistence type="predicted"/>
<evidence type="ECO:0000313" key="3">
    <source>
        <dbReference type="Proteomes" id="UP000054928"/>
    </source>
</evidence>
<dbReference type="RefSeq" id="XP_024572268.1">
    <property type="nucleotide sequence ID" value="XM_024729303.1"/>
</dbReference>
<dbReference type="Proteomes" id="UP000054928">
    <property type="component" value="Unassembled WGS sequence"/>
</dbReference>
<name>A0A0N7L3H6_PLAHL</name>
<dbReference type="Pfam" id="PF02214">
    <property type="entry name" value="BTB_2"/>
    <property type="match status" value="1"/>
</dbReference>
<dbReference type="InterPro" id="IPR011333">
    <property type="entry name" value="SKP1/BTB/POZ_sf"/>
</dbReference>
<accession>A0A0N7L3H6</accession>
<sequence length="537" mass="60904">MASQENSKTSILQVHDDNHSVNVLSEHNSSSNTDGKLSIFINPVLDPRQSEIHHDMIDTHSVTLSSMHSVLPVLVRATSQEIQVDHTVGRTRVPWHSKSVSDLRNVLAKNPTRIVAFDVGGKLFRCKESLIAKYPLKRLNQIIACNCGKSSCLDDAFYIDRNPQHFEMILDWYRTKKLVRQRNVDEQAFKNDAIYFDLYEELFQSLPAGEALLWPSTTSTFDGFSRRRSVNDVDLIGTPSKRVSMFANMASSSLQVSKNDGLSFIQVNDKSEQDVQLPTSRNENILRFFRQETRKLTLSSVPLVFVIPSFEQLLVERIQGRGILMVRVCDPMDIQQVQISEAVLFDSQSSLDLMQYIALLPGDHVYTFWITEPSTGSNANIVHSSNPIALEITFKIIFTFESKDRISDTLEMELARTTLKCHDLICTLSSKRNSKRSESCLPISSFKLKEFSSLSNGPINSKVSPLHKTKLEIHGNQKATIRNVGGSSMCQDPRIEKENGTVYRPEDVEMYCTDKHGTLHELQPQCDEKKLATYHFR</sequence>
<feature type="domain" description="Potassium channel tetramerisation-type BTB" evidence="1">
    <location>
        <begin position="115"/>
        <end position="203"/>
    </location>
</feature>
<evidence type="ECO:0000259" key="1">
    <source>
        <dbReference type="Pfam" id="PF02214"/>
    </source>
</evidence>
<dbReference type="Gene3D" id="3.30.710.10">
    <property type="entry name" value="Potassium Channel Kv1.1, Chain A"/>
    <property type="match status" value="1"/>
</dbReference>
<reference evidence="3" key="1">
    <citation type="submission" date="2014-09" db="EMBL/GenBank/DDBJ databases">
        <authorList>
            <person name="Sharma Rahul"/>
            <person name="Thines Marco"/>
        </authorList>
    </citation>
    <scope>NUCLEOTIDE SEQUENCE [LARGE SCALE GENOMIC DNA]</scope>
</reference>
<dbReference type="InterPro" id="IPR003131">
    <property type="entry name" value="T1-type_BTB"/>
</dbReference>
<keyword evidence="2" id="KW-0406">Ion transport</keyword>
<dbReference type="GeneID" id="36395280"/>
<keyword evidence="2" id="KW-0813">Transport</keyword>
<evidence type="ECO:0000313" key="2">
    <source>
        <dbReference type="EMBL" id="CEG35899.1"/>
    </source>
</evidence>
<keyword evidence="2" id="KW-0407">Ion channel</keyword>
<dbReference type="GO" id="GO:0034220">
    <property type="term" value="P:monoatomic ion transmembrane transport"/>
    <property type="evidence" value="ECO:0007669"/>
    <property type="project" value="UniProtKB-KW"/>
</dbReference>
<dbReference type="OrthoDB" id="10025005at2759"/>
<dbReference type="CDD" id="cd18316">
    <property type="entry name" value="BTB_POZ_KCTD-like"/>
    <property type="match status" value="1"/>
</dbReference>
<dbReference type="GO" id="GO:0051260">
    <property type="term" value="P:protein homooligomerization"/>
    <property type="evidence" value="ECO:0007669"/>
    <property type="project" value="InterPro"/>
</dbReference>
<dbReference type="AlphaFoldDB" id="A0A0N7L3H6"/>
<protein>
    <submittedName>
        <fullName evidence="2">Potassium channel tetramerisation-type BTB domain</fullName>
    </submittedName>
</protein>
<dbReference type="EMBL" id="CCYD01000109">
    <property type="protein sequence ID" value="CEG35899.1"/>
    <property type="molecule type" value="Genomic_DNA"/>
</dbReference>
<organism evidence="2 3">
    <name type="scientific">Plasmopara halstedii</name>
    <name type="common">Downy mildew of sunflower</name>
    <dbReference type="NCBI Taxonomy" id="4781"/>
    <lineage>
        <taxon>Eukaryota</taxon>
        <taxon>Sar</taxon>
        <taxon>Stramenopiles</taxon>
        <taxon>Oomycota</taxon>
        <taxon>Peronosporomycetes</taxon>
        <taxon>Peronosporales</taxon>
        <taxon>Peronosporaceae</taxon>
        <taxon>Plasmopara</taxon>
    </lineage>
</organism>
<dbReference type="SUPFAM" id="SSF54695">
    <property type="entry name" value="POZ domain"/>
    <property type="match status" value="1"/>
</dbReference>